<dbReference type="InterPro" id="IPR018253">
    <property type="entry name" value="DnaJ_domain_CS"/>
</dbReference>
<sequence length="508" mass="56612">MAGRIIMVRRLATVSLLCIAAASGGGNLGAAAQGTGGGGERKMTAGKYRSLGEVAMSERRYDDAVSHYRNAISLEPDNGANYYKLFRVHNRMRRMGDSLSDLTKALEKDPPNAEYRKQRAKLLVALGQCDRAVEDYKDLREGSGGTSASEWQGAEAEAVRCAMQVEEASKAFAEEDWSKAVQYFNLALSHMEQASDLLFMKAKAEYNTGDYYGTVSDTGRILKAHSDHLDAYQLRGEAYFRLGEHDMAVNHFREALKLDPEHKGCKAGHKAVKTITKKEKRGDDALSAGKHKEAIDYWKQAMDADPTHVAFIRPTILKVIKAHSAAGEHDDAIKEANRHIELGESVDGILALGDAELGAEKYVDAVRTFRRALEFEPNERMQETKEKVQKAEIALKQSKEKNYYKILGVSRNADKKAIKKAYRKLALDWHPDKAEDKEKAEGMFQDISEAYEVLSDGEMRAKYDRGEEVFDNQPGGHRPHSPHQFFQQNFQRGGGGGGGGQRMHFRFG</sequence>
<feature type="domain" description="J" evidence="5">
    <location>
        <begin position="402"/>
        <end position="467"/>
    </location>
</feature>
<evidence type="ECO:0000256" key="4">
    <source>
        <dbReference type="SAM" id="SignalP"/>
    </source>
</evidence>
<dbReference type="InterPro" id="IPR019734">
    <property type="entry name" value="TPR_rpt"/>
</dbReference>
<organism evidence="6">
    <name type="scientific">Odontella aurita</name>
    <dbReference type="NCBI Taxonomy" id="265563"/>
    <lineage>
        <taxon>Eukaryota</taxon>
        <taxon>Sar</taxon>
        <taxon>Stramenopiles</taxon>
        <taxon>Ochrophyta</taxon>
        <taxon>Bacillariophyta</taxon>
        <taxon>Mediophyceae</taxon>
        <taxon>Biddulphiophycidae</taxon>
        <taxon>Eupodiscales</taxon>
        <taxon>Odontellaceae</taxon>
        <taxon>Odontella</taxon>
    </lineage>
</organism>
<dbReference type="InterPro" id="IPR011990">
    <property type="entry name" value="TPR-like_helical_dom_sf"/>
</dbReference>
<reference evidence="6" key="1">
    <citation type="submission" date="2021-01" db="EMBL/GenBank/DDBJ databases">
        <authorList>
            <person name="Corre E."/>
            <person name="Pelletier E."/>
            <person name="Niang G."/>
            <person name="Scheremetjew M."/>
            <person name="Finn R."/>
            <person name="Kale V."/>
            <person name="Holt S."/>
            <person name="Cochrane G."/>
            <person name="Meng A."/>
            <person name="Brown T."/>
            <person name="Cohen L."/>
        </authorList>
    </citation>
    <scope>NUCLEOTIDE SEQUENCE</scope>
    <source>
        <strain evidence="6">Isolate 1302-5</strain>
    </source>
</reference>
<dbReference type="Gene3D" id="1.25.40.10">
    <property type="entry name" value="Tetratricopeptide repeat domain"/>
    <property type="match status" value="1"/>
</dbReference>
<dbReference type="PRINTS" id="PR00625">
    <property type="entry name" value="JDOMAIN"/>
</dbReference>
<dbReference type="PROSITE" id="PS50005">
    <property type="entry name" value="TPR"/>
    <property type="match status" value="4"/>
</dbReference>
<dbReference type="Pfam" id="PF00515">
    <property type="entry name" value="TPR_1"/>
    <property type="match status" value="1"/>
</dbReference>
<evidence type="ECO:0000313" key="6">
    <source>
        <dbReference type="EMBL" id="CAE2256747.1"/>
    </source>
</evidence>
<evidence type="ECO:0000256" key="1">
    <source>
        <dbReference type="ARBA" id="ARBA00022737"/>
    </source>
</evidence>
<dbReference type="CDD" id="cd06257">
    <property type="entry name" value="DnaJ"/>
    <property type="match status" value="1"/>
</dbReference>
<accession>A0A7S4N0N3</accession>
<dbReference type="PROSITE" id="PS50076">
    <property type="entry name" value="DNAJ_2"/>
    <property type="match status" value="1"/>
</dbReference>
<dbReference type="SMART" id="SM00271">
    <property type="entry name" value="DnaJ"/>
    <property type="match status" value="1"/>
</dbReference>
<dbReference type="EMBL" id="HBKQ01035692">
    <property type="protein sequence ID" value="CAE2256747.1"/>
    <property type="molecule type" value="Transcribed_RNA"/>
</dbReference>
<feature type="chain" id="PRO_5031326809" description="J domain-containing protein" evidence="4">
    <location>
        <begin position="25"/>
        <end position="508"/>
    </location>
</feature>
<dbReference type="SUPFAM" id="SSF46565">
    <property type="entry name" value="Chaperone J-domain"/>
    <property type="match status" value="1"/>
</dbReference>
<feature type="repeat" description="TPR" evidence="3">
    <location>
        <begin position="275"/>
        <end position="308"/>
    </location>
</feature>
<gene>
    <name evidence="6" type="ORF">OAUR00152_LOCUS24521</name>
</gene>
<feature type="repeat" description="TPR" evidence="3">
    <location>
        <begin position="229"/>
        <end position="262"/>
    </location>
</feature>
<dbReference type="PROSITE" id="PS50293">
    <property type="entry name" value="TPR_REGION"/>
    <property type="match status" value="2"/>
</dbReference>
<dbReference type="SUPFAM" id="SSF48452">
    <property type="entry name" value="TPR-like"/>
    <property type="match status" value="2"/>
</dbReference>
<dbReference type="Pfam" id="PF13176">
    <property type="entry name" value="TPR_7"/>
    <property type="match status" value="1"/>
</dbReference>
<dbReference type="Pfam" id="PF00226">
    <property type="entry name" value="DnaJ"/>
    <property type="match status" value="1"/>
</dbReference>
<dbReference type="PANTHER" id="PTHR45188:SF2">
    <property type="entry name" value="DNAJ HOMOLOG SUBFAMILY C MEMBER 7"/>
    <property type="match status" value="1"/>
</dbReference>
<keyword evidence="4" id="KW-0732">Signal</keyword>
<dbReference type="SMART" id="SM00028">
    <property type="entry name" value="TPR"/>
    <property type="match status" value="8"/>
</dbReference>
<protein>
    <recommendedName>
        <fullName evidence="5">J domain-containing protein</fullName>
    </recommendedName>
</protein>
<dbReference type="AlphaFoldDB" id="A0A7S4N0N3"/>
<feature type="signal peptide" evidence="4">
    <location>
        <begin position="1"/>
        <end position="24"/>
    </location>
</feature>
<dbReference type="InterPro" id="IPR001623">
    <property type="entry name" value="DnaJ_domain"/>
</dbReference>
<proteinExistence type="predicted"/>
<dbReference type="PROSITE" id="PS00636">
    <property type="entry name" value="DNAJ_1"/>
    <property type="match status" value="1"/>
</dbReference>
<keyword evidence="1" id="KW-0677">Repeat</keyword>
<dbReference type="Gene3D" id="1.10.287.110">
    <property type="entry name" value="DnaJ domain"/>
    <property type="match status" value="1"/>
</dbReference>
<keyword evidence="2 3" id="KW-0802">TPR repeat</keyword>
<dbReference type="InterPro" id="IPR036869">
    <property type="entry name" value="J_dom_sf"/>
</dbReference>
<feature type="repeat" description="TPR" evidence="3">
    <location>
        <begin position="346"/>
        <end position="379"/>
    </location>
</feature>
<evidence type="ECO:0000256" key="3">
    <source>
        <dbReference type="PROSITE-ProRule" id="PRU00339"/>
    </source>
</evidence>
<dbReference type="PANTHER" id="PTHR45188">
    <property type="entry name" value="DNAJ PROTEIN P58IPK HOMOLOG"/>
    <property type="match status" value="1"/>
</dbReference>
<name>A0A7S4N0N3_9STRA</name>
<evidence type="ECO:0000259" key="5">
    <source>
        <dbReference type="PROSITE" id="PS50076"/>
    </source>
</evidence>
<feature type="repeat" description="TPR" evidence="3">
    <location>
        <begin position="45"/>
        <end position="78"/>
    </location>
</feature>
<evidence type="ECO:0000256" key="2">
    <source>
        <dbReference type="ARBA" id="ARBA00022803"/>
    </source>
</evidence>